<sequence>MAILDYEYDAKAISPEIKRGIDFLYEASDRPEAVAAWAGCFSKNARLLKGEQDVVGVPALEQYLSDTWKDTNSRVHDVKKVTVLKSSPLTLQIEGVTTYQRKSGKEQQGTWTAEQSYVEENGMQKISSYKINFNMVY</sequence>
<dbReference type="Proteomes" id="UP000319257">
    <property type="component" value="Unassembled WGS sequence"/>
</dbReference>
<accession>A0A507AZU3</accession>
<evidence type="ECO:0000313" key="2">
    <source>
        <dbReference type="Proteomes" id="UP000319257"/>
    </source>
</evidence>
<keyword evidence="2" id="KW-1185">Reference proteome</keyword>
<dbReference type="GeneID" id="41974079"/>
<gene>
    <name evidence="1" type="ORF">E0L32_006632</name>
</gene>
<dbReference type="RefSeq" id="XP_030994698.1">
    <property type="nucleotide sequence ID" value="XM_031141286.1"/>
</dbReference>
<protein>
    <submittedName>
        <fullName evidence="1">Uncharacterized protein</fullName>
    </submittedName>
</protein>
<name>A0A507AZU3_9PEZI</name>
<dbReference type="AlphaFoldDB" id="A0A507AZU3"/>
<dbReference type="EMBL" id="SKBQ01000038">
    <property type="protein sequence ID" value="TPX12987.1"/>
    <property type="molecule type" value="Genomic_DNA"/>
</dbReference>
<proteinExistence type="predicted"/>
<dbReference type="InParanoid" id="A0A507AZU3"/>
<evidence type="ECO:0000313" key="1">
    <source>
        <dbReference type="EMBL" id="TPX12987.1"/>
    </source>
</evidence>
<organism evidence="1 2">
    <name type="scientific">Thyridium curvatum</name>
    <dbReference type="NCBI Taxonomy" id="1093900"/>
    <lineage>
        <taxon>Eukaryota</taxon>
        <taxon>Fungi</taxon>
        <taxon>Dikarya</taxon>
        <taxon>Ascomycota</taxon>
        <taxon>Pezizomycotina</taxon>
        <taxon>Sordariomycetes</taxon>
        <taxon>Sordariomycetidae</taxon>
        <taxon>Thyridiales</taxon>
        <taxon>Thyridiaceae</taxon>
        <taxon>Thyridium</taxon>
    </lineage>
</organism>
<dbReference type="OrthoDB" id="5010801at2759"/>
<comment type="caution">
    <text evidence="1">The sequence shown here is derived from an EMBL/GenBank/DDBJ whole genome shotgun (WGS) entry which is preliminary data.</text>
</comment>
<reference evidence="1 2" key="1">
    <citation type="submission" date="2019-06" db="EMBL/GenBank/DDBJ databases">
        <title>Draft genome sequence of the filamentous fungus Phialemoniopsis curvata isolated from diesel fuel.</title>
        <authorList>
            <person name="Varaljay V.A."/>
            <person name="Lyon W.J."/>
            <person name="Crouch A.L."/>
            <person name="Drake C.E."/>
            <person name="Hollomon J.M."/>
            <person name="Nadeau L.J."/>
            <person name="Nunn H.S."/>
            <person name="Stevenson B.S."/>
            <person name="Bojanowski C.L."/>
            <person name="Crookes-Goodson W.J."/>
        </authorList>
    </citation>
    <scope>NUCLEOTIDE SEQUENCE [LARGE SCALE GENOMIC DNA]</scope>
    <source>
        <strain evidence="1 2">D216</strain>
    </source>
</reference>